<evidence type="ECO:0000313" key="1">
    <source>
        <dbReference type="EMBL" id="AGA33379.1"/>
    </source>
</evidence>
<dbReference type="EMBL" id="CP003989">
    <property type="protein sequence ID" value="AGA33379.1"/>
    <property type="molecule type" value="Genomic_DNA"/>
</dbReference>
<dbReference type="HOGENOM" id="CLU_2511654_0_0_6"/>
<reference evidence="1" key="1">
    <citation type="submission" date="2015-12" db="EMBL/GenBank/DDBJ databases">
        <authorList>
            <person name="Tikhonova T.V."/>
            <person name="Pavlov A.R."/>
            <person name="Beletsky A.V."/>
            <person name="Mardanov A.V."/>
            <person name="Sorokin D.Y."/>
            <person name="Ravin N.V."/>
            <person name="Popov V.O."/>
        </authorList>
    </citation>
    <scope>NUCLEOTIDE SEQUENCE</scope>
    <source>
        <strain evidence="1">DSM 14787</strain>
    </source>
</reference>
<sequence length="85" mass="9131">MIGPCSALGAGAEEERLRFVEAALQKSIIVEEVELRVLAQAHAIREFLVDAMELTERRLLLMDVQTEAVEGAGAIAIVSRPTLGG</sequence>
<organism evidence="1 2">
    <name type="scientific">Thioalkalivibrio nitratireducens (strain DSM 14787 / UNIQEM 213 / ALEN2)</name>
    <dbReference type="NCBI Taxonomy" id="1255043"/>
    <lineage>
        <taxon>Bacteria</taxon>
        <taxon>Pseudomonadati</taxon>
        <taxon>Pseudomonadota</taxon>
        <taxon>Gammaproteobacteria</taxon>
        <taxon>Chromatiales</taxon>
        <taxon>Ectothiorhodospiraceae</taxon>
        <taxon>Thioalkalivibrio</taxon>
    </lineage>
</organism>
<dbReference type="PATRIC" id="fig|1255043.3.peg.1740"/>
<dbReference type="Proteomes" id="UP000010809">
    <property type="component" value="Chromosome"/>
</dbReference>
<dbReference type="AlphaFoldDB" id="L0DUX5"/>
<name>L0DUX5_THIND</name>
<dbReference type="KEGG" id="tni:TVNIR_1717"/>
<dbReference type="RefSeq" id="WP_015258507.1">
    <property type="nucleotide sequence ID" value="NC_019902.2"/>
</dbReference>
<dbReference type="STRING" id="1255043.TVNIR_1717"/>
<protein>
    <submittedName>
        <fullName evidence="1">Uncharacterized protein</fullName>
    </submittedName>
</protein>
<proteinExistence type="predicted"/>
<evidence type="ECO:0000313" key="2">
    <source>
        <dbReference type="Proteomes" id="UP000010809"/>
    </source>
</evidence>
<accession>L0DUX5</accession>
<keyword evidence="2" id="KW-1185">Reference proteome</keyword>
<gene>
    <name evidence="1" type="ordered locus">TVNIR_1717</name>
</gene>